<sequence length="281" mass="32676">MFKKKNNGANYIGYDRIQSLFNRINDNWDLTISKEKQLEMVETIRTSVVTFSSISLTTKELVSENDFFRSRQEFMHLLSSNLMGRTFPPDFLNRLFDAVEDMEEIFRLILPALEGIRYDVKQWEGCILSLLKVCSSTKLVLFMMDTPQWNPCLKNSGRYTGEAVTQTLLGMFLNIDSTTHGLCDLIFNGVSPAQDRMKMHTAFQDFRGLVCVCMCAYIYTYIHICMYIVYISCFVLKTIKTETRCCYMYVYSCTAFKIMSPMFLIPLFETKTLDVDRKSQI</sequence>
<dbReference type="AlphaFoldDB" id="X6NNN5"/>
<feature type="transmembrane region" description="Helical" evidence="1">
    <location>
        <begin position="216"/>
        <end position="236"/>
    </location>
</feature>
<proteinExistence type="predicted"/>
<organism evidence="2 3">
    <name type="scientific">Reticulomyxa filosa</name>
    <dbReference type="NCBI Taxonomy" id="46433"/>
    <lineage>
        <taxon>Eukaryota</taxon>
        <taxon>Sar</taxon>
        <taxon>Rhizaria</taxon>
        <taxon>Retaria</taxon>
        <taxon>Foraminifera</taxon>
        <taxon>Monothalamids</taxon>
        <taxon>Reticulomyxidae</taxon>
        <taxon>Reticulomyxa</taxon>
    </lineage>
</organism>
<gene>
    <name evidence="2" type="ORF">RFI_09586</name>
</gene>
<keyword evidence="1" id="KW-0472">Membrane</keyword>
<accession>X6NNN5</accession>
<evidence type="ECO:0000313" key="2">
    <source>
        <dbReference type="EMBL" id="ETO27548.1"/>
    </source>
</evidence>
<keyword evidence="1" id="KW-1133">Transmembrane helix</keyword>
<protein>
    <submittedName>
        <fullName evidence="2">Uncharacterized protein</fullName>
    </submittedName>
</protein>
<feature type="transmembrane region" description="Helical" evidence="1">
    <location>
        <begin position="248"/>
        <end position="268"/>
    </location>
</feature>
<comment type="caution">
    <text evidence="2">The sequence shown here is derived from an EMBL/GenBank/DDBJ whole genome shotgun (WGS) entry which is preliminary data.</text>
</comment>
<evidence type="ECO:0000256" key="1">
    <source>
        <dbReference type="SAM" id="Phobius"/>
    </source>
</evidence>
<keyword evidence="3" id="KW-1185">Reference proteome</keyword>
<dbReference type="EMBL" id="ASPP01007191">
    <property type="protein sequence ID" value="ETO27548.1"/>
    <property type="molecule type" value="Genomic_DNA"/>
</dbReference>
<evidence type="ECO:0000313" key="3">
    <source>
        <dbReference type="Proteomes" id="UP000023152"/>
    </source>
</evidence>
<name>X6NNN5_RETFI</name>
<keyword evidence="1" id="KW-0812">Transmembrane</keyword>
<reference evidence="2 3" key="1">
    <citation type="journal article" date="2013" name="Curr. Biol.">
        <title>The Genome of the Foraminiferan Reticulomyxa filosa.</title>
        <authorList>
            <person name="Glockner G."/>
            <person name="Hulsmann N."/>
            <person name="Schleicher M."/>
            <person name="Noegel A.A."/>
            <person name="Eichinger L."/>
            <person name="Gallinger C."/>
            <person name="Pawlowski J."/>
            <person name="Sierra R."/>
            <person name="Euteneuer U."/>
            <person name="Pillet L."/>
            <person name="Moustafa A."/>
            <person name="Platzer M."/>
            <person name="Groth M."/>
            <person name="Szafranski K."/>
            <person name="Schliwa M."/>
        </authorList>
    </citation>
    <scope>NUCLEOTIDE SEQUENCE [LARGE SCALE GENOMIC DNA]</scope>
</reference>
<dbReference type="Proteomes" id="UP000023152">
    <property type="component" value="Unassembled WGS sequence"/>
</dbReference>